<feature type="compositionally biased region" description="Low complexity" evidence="1">
    <location>
        <begin position="201"/>
        <end position="213"/>
    </location>
</feature>
<feature type="compositionally biased region" description="Polar residues" evidence="1">
    <location>
        <begin position="300"/>
        <end position="310"/>
    </location>
</feature>
<dbReference type="Gramene" id="TVU08685">
    <property type="protein sequence ID" value="TVU08685"/>
    <property type="gene ID" value="EJB05_42096"/>
</dbReference>
<name>A0A5J9TBJ7_9POAL</name>
<sequence length="345" mass="38016">MSPSAPRQTPPSRHDAFLCIGPTPRPEHMCSQTPHPRPCPRSLSNSSGRVSAPPPPRSRLSGHPRSYKNPSRASPPPILPPRPHLGKNLPPVPSNFQIPSFFPNSGRRGISRRRVPLSLRLLAIHEAQSLLHLPRPSYEQSPSHSSVCLERRLAPPLSLITGSQHHETGHDTLPPCSASTPCIFPCNTNTTRTAPPPPPSSAAAALRASPSPTCLRPPRVVNTHRGELASSSSFFRSKPCRKWPTGAPERQLRRAQPKRRRHAASGRHPPRRRSPTPNEELEKEIQDPRLEGLSFEEGMKTSTPTRRTLNGQDLFLPARYSCKQVPSATDPETDTECTSDLINEV</sequence>
<accession>A0A5J9TBJ7</accession>
<gene>
    <name evidence="2" type="ORF">EJB05_42096</name>
</gene>
<evidence type="ECO:0000256" key="1">
    <source>
        <dbReference type="SAM" id="MobiDB-lite"/>
    </source>
</evidence>
<feature type="region of interest" description="Disordered" evidence="1">
    <location>
        <begin position="1"/>
        <end position="92"/>
    </location>
</feature>
<protein>
    <submittedName>
        <fullName evidence="2">Uncharacterized protein</fullName>
    </submittedName>
</protein>
<feature type="non-terminal residue" evidence="2">
    <location>
        <position position="1"/>
    </location>
</feature>
<organism evidence="2 3">
    <name type="scientific">Eragrostis curvula</name>
    <name type="common">weeping love grass</name>
    <dbReference type="NCBI Taxonomy" id="38414"/>
    <lineage>
        <taxon>Eukaryota</taxon>
        <taxon>Viridiplantae</taxon>
        <taxon>Streptophyta</taxon>
        <taxon>Embryophyta</taxon>
        <taxon>Tracheophyta</taxon>
        <taxon>Spermatophyta</taxon>
        <taxon>Magnoliopsida</taxon>
        <taxon>Liliopsida</taxon>
        <taxon>Poales</taxon>
        <taxon>Poaceae</taxon>
        <taxon>PACMAD clade</taxon>
        <taxon>Chloridoideae</taxon>
        <taxon>Eragrostideae</taxon>
        <taxon>Eragrostidinae</taxon>
        <taxon>Eragrostis</taxon>
    </lineage>
</organism>
<feature type="compositionally biased region" description="Polar residues" evidence="1">
    <location>
        <begin position="1"/>
        <end position="11"/>
    </location>
</feature>
<reference evidence="2 3" key="1">
    <citation type="journal article" date="2019" name="Sci. Rep.">
        <title>A high-quality genome of Eragrostis curvula grass provides insights into Poaceae evolution and supports new strategies to enhance forage quality.</title>
        <authorList>
            <person name="Carballo J."/>
            <person name="Santos B.A.C.M."/>
            <person name="Zappacosta D."/>
            <person name="Garbus I."/>
            <person name="Selva J.P."/>
            <person name="Gallo C.A."/>
            <person name="Diaz A."/>
            <person name="Albertini E."/>
            <person name="Caccamo M."/>
            <person name="Echenique V."/>
        </authorList>
    </citation>
    <scope>NUCLEOTIDE SEQUENCE [LARGE SCALE GENOMIC DNA]</scope>
    <source>
        <strain evidence="3">cv. Victoria</strain>
        <tissue evidence="2">Leaf</tissue>
    </source>
</reference>
<dbReference type="AlphaFoldDB" id="A0A5J9TBJ7"/>
<proteinExistence type="predicted"/>
<dbReference type="EMBL" id="RWGY01000039">
    <property type="protein sequence ID" value="TVU08685.1"/>
    <property type="molecule type" value="Genomic_DNA"/>
</dbReference>
<feature type="region of interest" description="Disordered" evidence="1">
    <location>
        <begin position="237"/>
        <end position="310"/>
    </location>
</feature>
<feature type="compositionally biased region" description="Pro residues" evidence="1">
    <location>
        <begin position="73"/>
        <end position="83"/>
    </location>
</feature>
<dbReference type="Proteomes" id="UP000324897">
    <property type="component" value="Chromosome 3"/>
</dbReference>
<feature type="region of interest" description="Disordered" evidence="1">
    <location>
        <begin position="325"/>
        <end position="345"/>
    </location>
</feature>
<feature type="compositionally biased region" description="Basic residues" evidence="1">
    <location>
        <begin position="253"/>
        <end position="274"/>
    </location>
</feature>
<evidence type="ECO:0000313" key="3">
    <source>
        <dbReference type="Proteomes" id="UP000324897"/>
    </source>
</evidence>
<evidence type="ECO:0000313" key="2">
    <source>
        <dbReference type="EMBL" id="TVU08685.1"/>
    </source>
</evidence>
<keyword evidence="3" id="KW-1185">Reference proteome</keyword>
<comment type="caution">
    <text evidence="2">The sequence shown here is derived from an EMBL/GenBank/DDBJ whole genome shotgun (WGS) entry which is preliminary data.</text>
</comment>
<feature type="region of interest" description="Disordered" evidence="1">
    <location>
        <begin position="193"/>
        <end position="221"/>
    </location>
</feature>